<gene>
    <name evidence="1" type="ORF">RRG08_039880</name>
</gene>
<evidence type="ECO:0000313" key="1">
    <source>
        <dbReference type="EMBL" id="KAK3776291.1"/>
    </source>
</evidence>
<reference evidence="1" key="1">
    <citation type="journal article" date="2023" name="G3 (Bethesda)">
        <title>A reference genome for the long-term kleptoplast-retaining sea slug Elysia crispata morphotype clarki.</title>
        <authorList>
            <person name="Eastman K.E."/>
            <person name="Pendleton A.L."/>
            <person name="Shaikh M.A."/>
            <person name="Suttiyut T."/>
            <person name="Ogas R."/>
            <person name="Tomko P."/>
            <person name="Gavelis G."/>
            <person name="Widhalm J.R."/>
            <person name="Wisecaver J.H."/>
        </authorList>
    </citation>
    <scope>NUCLEOTIDE SEQUENCE</scope>
    <source>
        <strain evidence="1">ECLA1</strain>
    </source>
</reference>
<accession>A0AAE0ZWP6</accession>
<keyword evidence="2" id="KW-1185">Reference proteome</keyword>
<dbReference type="Proteomes" id="UP001283361">
    <property type="component" value="Unassembled WGS sequence"/>
</dbReference>
<organism evidence="1 2">
    <name type="scientific">Elysia crispata</name>
    <name type="common">lettuce slug</name>
    <dbReference type="NCBI Taxonomy" id="231223"/>
    <lineage>
        <taxon>Eukaryota</taxon>
        <taxon>Metazoa</taxon>
        <taxon>Spiralia</taxon>
        <taxon>Lophotrochozoa</taxon>
        <taxon>Mollusca</taxon>
        <taxon>Gastropoda</taxon>
        <taxon>Heterobranchia</taxon>
        <taxon>Euthyneura</taxon>
        <taxon>Panpulmonata</taxon>
        <taxon>Sacoglossa</taxon>
        <taxon>Placobranchoidea</taxon>
        <taxon>Plakobranchidae</taxon>
        <taxon>Elysia</taxon>
    </lineage>
</organism>
<sequence>MQWRYVAPKDGLSFSASYQRTSRSFERARVATKEVQVTSPRDSVKFEPAVPSDFRAGGLPHGPHVNRKGENVVNPSQVSRYLCDLAPLVRRLLSNPAVTFHSRYTEHA</sequence>
<dbReference type="AlphaFoldDB" id="A0AAE0ZWP6"/>
<protein>
    <submittedName>
        <fullName evidence="1">Uncharacterized protein</fullName>
    </submittedName>
</protein>
<comment type="caution">
    <text evidence="1">The sequence shown here is derived from an EMBL/GenBank/DDBJ whole genome shotgun (WGS) entry which is preliminary data.</text>
</comment>
<proteinExistence type="predicted"/>
<dbReference type="EMBL" id="JAWDGP010003233">
    <property type="protein sequence ID" value="KAK3776291.1"/>
    <property type="molecule type" value="Genomic_DNA"/>
</dbReference>
<evidence type="ECO:0000313" key="2">
    <source>
        <dbReference type="Proteomes" id="UP001283361"/>
    </source>
</evidence>
<name>A0AAE0ZWP6_9GAST</name>